<gene>
    <name evidence="2" type="ORF">BAURA63_00732</name>
</gene>
<dbReference type="Proteomes" id="UP000234327">
    <property type="component" value="Unassembled WGS sequence"/>
</dbReference>
<dbReference type="Gene3D" id="3.40.630.30">
    <property type="match status" value="1"/>
</dbReference>
<evidence type="ECO:0000259" key="1">
    <source>
        <dbReference type="PROSITE" id="PS51186"/>
    </source>
</evidence>
<dbReference type="PANTHER" id="PTHR43792">
    <property type="entry name" value="GNAT FAMILY, PUTATIVE (AFU_ORTHOLOGUE AFUA_3G00765)-RELATED-RELATED"/>
    <property type="match status" value="1"/>
</dbReference>
<dbReference type="PROSITE" id="PS51186">
    <property type="entry name" value="GNAT"/>
    <property type="match status" value="1"/>
</dbReference>
<evidence type="ECO:0000313" key="3">
    <source>
        <dbReference type="Proteomes" id="UP000234327"/>
    </source>
</evidence>
<dbReference type="PANTHER" id="PTHR43792:SF1">
    <property type="entry name" value="N-ACETYLTRANSFERASE DOMAIN-CONTAINING PROTEIN"/>
    <property type="match status" value="1"/>
</dbReference>
<dbReference type="EMBL" id="FXYZ01000002">
    <property type="protein sequence ID" value="SMX68713.1"/>
    <property type="molecule type" value="Genomic_DNA"/>
</dbReference>
<dbReference type="InterPro" id="IPR000182">
    <property type="entry name" value="GNAT_dom"/>
</dbReference>
<dbReference type="SUPFAM" id="SSF55729">
    <property type="entry name" value="Acyl-CoA N-acyltransferases (Nat)"/>
    <property type="match status" value="1"/>
</dbReference>
<dbReference type="RefSeq" id="WP_180957318.1">
    <property type="nucleotide sequence ID" value="NZ_FXYZ01000002.1"/>
</dbReference>
<feature type="domain" description="N-acetyltransferase" evidence="1">
    <location>
        <begin position="16"/>
        <end position="184"/>
    </location>
</feature>
<dbReference type="Pfam" id="PF13302">
    <property type="entry name" value="Acetyltransf_3"/>
    <property type="match status" value="1"/>
</dbReference>
<keyword evidence="2" id="KW-0808">Transferase</keyword>
<accession>A0A2H1I0L6</accession>
<name>A0A2H1I0L6_BREAU</name>
<evidence type="ECO:0000313" key="2">
    <source>
        <dbReference type="EMBL" id="SMX68713.1"/>
    </source>
</evidence>
<sequence length="189" mass="20721">MAQLDLPFTRARSERILLRKAVSVDLDAYVEMSADPEVRRYLGGPVSAQRLRARIEARGIASVTEDPGAFVIAEPSSGQLLGTLMLERRSAHRRGHVEPDADELEVSYLLRRRSWGQGLATEAVSLLLRTAAAHLPDQTVLAVTQSSNLLSLALAQRIGFAYAGTFTEFDAEQWLGVGRLHTLGRVEQG</sequence>
<organism evidence="2 3">
    <name type="scientific">Brevibacterium aurantiacum</name>
    <dbReference type="NCBI Taxonomy" id="273384"/>
    <lineage>
        <taxon>Bacteria</taxon>
        <taxon>Bacillati</taxon>
        <taxon>Actinomycetota</taxon>
        <taxon>Actinomycetes</taxon>
        <taxon>Micrococcales</taxon>
        <taxon>Brevibacteriaceae</taxon>
        <taxon>Brevibacterium</taxon>
    </lineage>
</organism>
<dbReference type="InterPro" id="IPR051531">
    <property type="entry name" value="N-acetyltransferase"/>
</dbReference>
<dbReference type="GO" id="GO:0016747">
    <property type="term" value="F:acyltransferase activity, transferring groups other than amino-acyl groups"/>
    <property type="evidence" value="ECO:0007669"/>
    <property type="project" value="InterPro"/>
</dbReference>
<reference evidence="2 3" key="1">
    <citation type="submission" date="2017-03" db="EMBL/GenBank/DDBJ databases">
        <authorList>
            <person name="Afonso C.L."/>
            <person name="Miller P.J."/>
            <person name="Scott M.A."/>
            <person name="Spackman E."/>
            <person name="Goraichik I."/>
            <person name="Dimitrov K.M."/>
            <person name="Suarez D.L."/>
            <person name="Swayne D.E."/>
        </authorList>
    </citation>
    <scope>NUCLEOTIDE SEQUENCE [LARGE SCALE GENOMIC DNA]</scope>
    <source>
        <strain evidence="3">6(3)</strain>
    </source>
</reference>
<protein>
    <submittedName>
        <fullName evidence="2">Protein N-acetyltransferase, RimJ/RimL family</fullName>
    </submittedName>
</protein>
<proteinExistence type="predicted"/>
<dbReference type="AlphaFoldDB" id="A0A2H1I0L6"/>
<dbReference type="InterPro" id="IPR016181">
    <property type="entry name" value="Acyl_CoA_acyltransferase"/>
</dbReference>